<evidence type="ECO:0000256" key="3">
    <source>
        <dbReference type="ARBA" id="ARBA00022679"/>
    </source>
</evidence>
<evidence type="ECO:0000256" key="6">
    <source>
        <dbReference type="RuleBase" id="RU361228"/>
    </source>
</evidence>
<keyword evidence="6" id="KW-0521">NADP</keyword>
<organism evidence="8 9">
    <name type="scientific">Patella caerulea</name>
    <name type="common">Rayed Mediterranean limpet</name>
    <dbReference type="NCBI Taxonomy" id="87958"/>
    <lineage>
        <taxon>Eukaryota</taxon>
        <taxon>Metazoa</taxon>
        <taxon>Spiralia</taxon>
        <taxon>Lophotrochozoa</taxon>
        <taxon>Mollusca</taxon>
        <taxon>Gastropoda</taxon>
        <taxon>Patellogastropoda</taxon>
        <taxon>Patelloidea</taxon>
        <taxon>Patellidae</taxon>
        <taxon>Patella</taxon>
    </lineage>
</organism>
<keyword evidence="4" id="KW-0548">Nucleotidyltransferase</keyword>
<comment type="similarity">
    <text evidence="1 6">Belongs to the Arg-specific ADP-ribosyltransferase family.</text>
</comment>
<evidence type="ECO:0000256" key="1">
    <source>
        <dbReference type="ARBA" id="ARBA00009558"/>
    </source>
</evidence>
<dbReference type="Proteomes" id="UP001347796">
    <property type="component" value="Unassembled WGS sequence"/>
</dbReference>
<proteinExistence type="inferred from homology"/>
<keyword evidence="6" id="KW-0732">Signal</keyword>
<dbReference type="SUPFAM" id="SSF56399">
    <property type="entry name" value="ADP-ribosylation"/>
    <property type="match status" value="1"/>
</dbReference>
<dbReference type="GO" id="GO:0106274">
    <property type="term" value="F:NAD+-protein-arginine ADP-ribosyltransferase activity"/>
    <property type="evidence" value="ECO:0007669"/>
    <property type="project" value="UniProtKB-EC"/>
</dbReference>
<keyword evidence="3 6" id="KW-0808">Transferase</keyword>
<evidence type="ECO:0000313" key="9">
    <source>
        <dbReference type="Proteomes" id="UP001347796"/>
    </source>
</evidence>
<comment type="caution">
    <text evidence="8">The sequence shown here is derived from an EMBL/GenBank/DDBJ whole genome shotgun (WGS) entry which is preliminary data.</text>
</comment>
<evidence type="ECO:0000313" key="8">
    <source>
        <dbReference type="EMBL" id="KAK6192724.1"/>
    </source>
</evidence>
<evidence type="ECO:0000256" key="5">
    <source>
        <dbReference type="ARBA" id="ARBA00047597"/>
    </source>
</evidence>
<feature type="chain" id="PRO_5042673475" description="NAD(P)(+)--arginine ADP-ribosyltransferase" evidence="6">
    <location>
        <begin position="24"/>
        <end position="300"/>
    </location>
</feature>
<keyword evidence="2 6" id="KW-0328">Glycosyltransferase</keyword>
<feature type="signal peptide" evidence="6">
    <location>
        <begin position="1"/>
        <end position="23"/>
    </location>
</feature>
<dbReference type="Pfam" id="PF01129">
    <property type="entry name" value="ART"/>
    <property type="match status" value="1"/>
</dbReference>
<gene>
    <name evidence="8" type="ORF">SNE40_004148</name>
</gene>
<reference evidence="8 9" key="1">
    <citation type="submission" date="2024-01" db="EMBL/GenBank/DDBJ databases">
        <title>The genome of the rayed Mediterranean limpet Patella caerulea (Linnaeus, 1758).</title>
        <authorList>
            <person name="Anh-Thu Weber A."/>
            <person name="Halstead-Nussloch G."/>
        </authorList>
    </citation>
    <scope>NUCLEOTIDE SEQUENCE [LARGE SCALE GENOMIC DNA]</scope>
    <source>
        <strain evidence="8">AATW-2023a</strain>
        <tissue evidence="8">Whole specimen</tissue>
    </source>
</reference>
<dbReference type="EC" id="2.4.2.31" evidence="6"/>
<protein>
    <recommendedName>
        <fullName evidence="6">NAD(P)(+)--arginine ADP-ribosyltransferase</fullName>
        <ecNumber evidence="6">2.4.2.31</ecNumber>
    </recommendedName>
    <alternativeName>
        <fullName evidence="6">Mono(ADP-ribosyl)transferase</fullName>
    </alternativeName>
</protein>
<sequence>MSTGFLFRGLLFFIICAIQSIESKDGRFCGEVAWTKACSSVSDDDMRRRKRDSDSDLNKDISEEANKNPSFTGAWKMADKDVKLPALIKKYKILRRSEIKLIMAYTYELNQMVAQFYASLNEDCRNFGLNGGNYPKTKKILRNALIKLGDSQTNLPPMLYRKEPDFLLKSYTSWKNQQISRQLLMFTSTSKSKNAFPCNPQGKMQTIFKTPQAGASIADFSGFPGEQEFVIPLMYGTFYVETVDSQKKEAVLVGPTTSSAQALVSNSIPCNDGNGHEYLHVNFELFTLCLVITFKKRINC</sequence>
<dbReference type="GO" id="GO:0016779">
    <property type="term" value="F:nucleotidyltransferase activity"/>
    <property type="evidence" value="ECO:0007669"/>
    <property type="project" value="UniProtKB-KW"/>
</dbReference>
<feature type="region of interest" description="Disordered" evidence="7">
    <location>
        <begin position="45"/>
        <end position="65"/>
    </location>
</feature>
<dbReference type="EMBL" id="JAZGQO010000002">
    <property type="protein sequence ID" value="KAK6192724.1"/>
    <property type="molecule type" value="Genomic_DNA"/>
</dbReference>
<evidence type="ECO:0000256" key="7">
    <source>
        <dbReference type="SAM" id="MobiDB-lite"/>
    </source>
</evidence>
<dbReference type="Gene3D" id="3.90.176.10">
    <property type="entry name" value="Toxin ADP-ribosyltransferase, Chain A, domain 1"/>
    <property type="match status" value="1"/>
</dbReference>
<dbReference type="InterPro" id="IPR000768">
    <property type="entry name" value="ART"/>
</dbReference>
<keyword evidence="6" id="KW-0520">NAD</keyword>
<keyword evidence="9" id="KW-1185">Reference proteome</keyword>
<evidence type="ECO:0000256" key="4">
    <source>
        <dbReference type="ARBA" id="ARBA00022695"/>
    </source>
</evidence>
<accession>A0AAN8Q1K3</accession>
<dbReference type="AlphaFoldDB" id="A0AAN8Q1K3"/>
<evidence type="ECO:0000256" key="2">
    <source>
        <dbReference type="ARBA" id="ARBA00022676"/>
    </source>
</evidence>
<comment type="catalytic activity">
    <reaction evidence="5 6">
        <text>L-arginyl-[protein] + NAD(+) = N(omega)-(ADP-D-ribosyl)-L-arginyl-[protein] + nicotinamide + H(+)</text>
        <dbReference type="Rhea" id="RHEA:19149"/>
        <dbReference type="Rhea" id="RHEA-COMP:10532"/>
        <dbReference type="Rhea" id="RHEA-COMP:15087"/>
        <dbReference type="ChEBI" id="CHEBI:15378"/>
        <dbReference type="ChEBI" id="CHEBI:17154"/>
        <dbReference type="ChEBI" id="CHEBI:29965"/>
        <dbReference type="ChEBI" id="CHEBI:57540"/>
        <dbReference type="ChEBI" id="CHEBI:142554"/>
        <dbReference type="EC" id="2.4.2.31"/>
    </reaction>
</comment>
<name>A0AAN8Q1K3_PATCE</name>